<feature type="transmembrane region" description="Helical" evidence="2">
    <location>
        <begin position="70"/>
        <end position="89"/>
    </location>
</feature>
<protein>
    <submittedName>
        <fullName evidence="3">Uncharacterized protein</fullName>
    </submittedName>
</protein>
<keyword evidence="4" id="KW-1185">Reference proteome</keyword>
<feature type="compositionally biased region" description="Basic and acidic residues" evidence="1">
    <location>
        <begin position="124"/>
        <end position="136"/>
    </location>
</feature>
<dbReference type="EMBL" id="CANI01000020">
    <property type="protein sequence ID" value="CCM76004.1"/>
    <property type="molecule type" value="Genomic_DNA"/>
</dbReference>
<accession>K0Q0W0</accession>
<comment type="caution">
    <text evidence="3">The sequence shown here is derived from an EMBL/GenBank/DDBJ whole genome shotgun (WGS) entry which is preliminary data.</text>
</comment>
<keyword evidence="2" id="KW-1133">Transmembrane helix</keyword>
<evidence type="ECO:0000256" key="1">
    <source>
        <dbReference type="SAM" id="MobiDB-lite"/>
    </source>
</evidence>
<keyword evidence="2" id="KW-0472">Membrane</keyword>
<evidence type="ECO:0000313" key="3">
    <source>
        <dbReference type="EMBL" id="CCM76004.1"/>
    </source>
</evidence>
<gene>
    <name evidence="3" type="ORF">BN77_3191</name>
</gene>
<feature type="region of interest" description="Disordered" evidence="1">
    <location>
        <begin position="109"/>
        <end position="136"/>
    </location>
</feature>
<evidence type="ECO:0000313" key="4">
    <source>
        <dbReference type="Proteomes" id="UP000009319"/>
    </source>
</evidence>
<organism evidence="3 4">
    <name type="scientific">Rhizobium mesoamericanum STM3625</name>
    <dbReference type="NCBI Taxonomy" id="1211777"/>
    <lineage>
        <taxon>Bacteria</taxon>
        <taxon>Pseudomonadati</taxon>
        <taxon>Pseudomonadota</taxon>
        <taxon>Alphaproteobacteria</taxon>
        <taxon>Hyphomicrobiales</taxon>
        <taxon>Rhizobiaceae</taxon>
        <taxon>Rhizobium/Agrobacterium group</taxon>
        <taxon>Rhizobium</taxon>
    </lineage>
</organism>
<proteinExistence type="predicted"/>
<evidence type="ECO:0000256" key="2">
    <source>
        <dbReference type="SAM" id="Phobius"/>
    </source>
</evidence>
<dbReference type="Proteomes" id="UP000009319">
    <property type="component" value="Unassembled WGS sequence"/>
</dbReference>
<dbReference type="AlphaFoldDB" id="K0Q0W0"/>
<keyword evidence="2" id="KW-0812">Transmembrane</keyword>
<reference evidence="3 4" key="1">
    <citation type="journal article" date="2013" name="Genome Announc.">
        <title>Draft Genome Sequence of Rhizobium mesoamericanum STM3625, a Nitrogen-Fixing Symbiont of Mimosa pudica Isolated in French Guiana (South America).</title>
        <authorList>
            <person name="Moulin L."/>
            <person name="Mornico D."/>
            <person name="Melkonian R."/>
            <person name="Klonowska A."/>
        </authorList>
    </citation>
    <scope>NUCLEOTIDE SEQUENCE [LARGE SCALE GENOMIC DNA]</scope>
    <source>
        <strain evidence="3 4">STM3625</strain>
    </source>
</reference>
<name>K0Q0W0_9HYPH</name>
<dbReference type="HOGENOM" id="CLU_1873776_0_0_5"/>
<sequence length="136" mass="14609">MSITFPLCSTGQSVADFTESSIPTQDSTSSFDVRKASTIGRSRARPGDCTLGAHRFRAGRHSSGAVTPDAHTLLFLISVVAIVPLAALLSRATEAVAARTAAACRISRDHERPRCAGQPALPRRTLEMRDPERNLH</sequence>